<name>A0A0A9ABD8_ARUDO</name>
<protein>
    <submittedName>
        <fullName evidence="1">Uncharacterized protein</fullName>
    </submittedName>
</protein>
<reference evidence="1" key="1">
    <citation type="submission" date="2014-09" db="EMBL/GenBank/DDBJ databases">
        <authorList>
            <person name="Magalhaes I.L.F."/>
            <person name="Oliveira U."/>
            <person name="Santos F.R."/>
            <person name="Vidigal T.H.D.A."/>
            <person name="Brescovit A.D."/>
            <person name="Santos A.J."/>
        </authorList>
    </citation>
    <scope>NUCLEOTIDE SEQUENCE</scope>
    <source>
        <tissue evidence="1">Shoot tissue taken approximately 20 cm above the soil surface</tissue>
    </source>
</reference>
<evidence type="ECO:0000313" key="1">
    <source>
        <dbReference type="EMBL" id="JAD47243.1"/>
    </source>
</evidence>
<organism evidence="1">
    <name type="scientific">Arundo donax</name>
    <name type="common">Giant reed</name>
    <name type="synonym">Donax arundinaceus</name>
    <dbReference type="NCBI Taxonomy" id="35708"/>
    <lineage>
        <taxon>Eukaryota</taxon>
        <taxon>Viridiplantae</taxon>
        <taxon>Streptophyta</taxon>
        <taxon>Embryophyta</taxon>
        <taxon>Tracheophyta</taxon>
        <taxon>Spermatophyta</taxon>
        <taxon>Magnoliopsida</taxon>
        <taxon>Liliopsida</taxon>
        <taxon>Poales</taxon>
        <taxon>Poaceae</taxon>
        <taxon>PACMAD clade</taxon>
        <taxon>Arundinoideae</taxon>
        <taxon>Arundineae</taxon>
        <taxon>Arundo</taxon>
    </lineage>
</organism>
<reference evidence="1" key="2">
    <citation type="journal article" date="2015" name="Data Brief">
        <title>Shoot transcriptome of the giant reed, Arundo donax.</title>
        <authorList>
            <person name="Barrero R.A."/>
            <person name="Guerrero F.D."/>
            <person name="Moolhuijzen P."/>
            <person name="Goolsby J.A."/>
            <person name="Tidwell J."/>
            <person name="Bellgard S.E."/>
            <person name="Bellgard M.I."/>
        </authorList>
    </citation>
    <scope>NUCLEOTIDE SEQUENCE</scope>
    <source>
        <tissue evidence="1">Shoot tissue taken approximately 20 cm above the soil surface</tissue>
    </source>
</reference>
<proteinExistence type="predicted"/>
<accession>A0A0A9ABD8</accession>
<dbReference type="AlphaFoldDB" id="A0A0A9ABD8"/>
<sequence length="68" mass="7575">MLAGLNFVIHGRSHEQLNSMGQTQPRCNSTSMRLSGPFFPTAKLLSTIQHNIIANTSSSSPVIFYKFY</sequence>
<dbReference type="EMBL" id="GBRH01250652">
    <property type="protein sequence ID" value="JAD47243.1"/>
    <property type="molecule type" value="Transcribed_RNA"/>
</dbReference>